<organism evidence="8 9">
    <name type="scientific">Geomonas propionica</name>
    <dbReference type="NCBI Taxonomy" id="2798582"/>
    <lineage>
        <taxon>Bacteria</taxon>
        <taxon>Pseudomonadati</taxon>
        <taxon>Thermodesulfobacteriota</taxon>
        <taxon>Desulfuromonadia</taxon>
        <taxon>Geobacterales</taxon>
        <taxon>Geobacteraceae</taxon>
        <taxon>Geomonas</taxon>
    </lineage>
</organism>
<dbReference type="SMART" id="SM00382">
    <property type="entry name" value="AAA"/>
    <property type="match status" value="1"/>
</dbReference>
<evidence type="ECO:0000256" key="5">
    <source>
        <dbReference type="PROSITE-ProRule" id="PRU00169"/>
    </source>
</evidence>
<dbReference type="InterPro" id="IPR002197">
    <property type="entry name" value="HTH_Fis"/>
</dbReference>
<dbReference type="Proteomes" id="UP000641025">
    <property type="component" value="Unassembled WGS sequence"/>
</dbReference>
<reference evidence="8 9" key="1">
    <citation type="submission" date="2020-12" db="EMBL/GenBank/DDBJ databases">
        <title>Geomonas sp. Red259, isolated from paddy soil.</title>
        <authorList>
            <person name="Xu Z."/>
            <person name="Zhang Z."/>
            <person name="Masuda Y."/>
            <person name="Itoh H."/>
            <person name="Senoo K."/>
        </authorList>
    </citation>
    <scope>NUCLEOTIDE SEQUENCE [LARGE SCALE GENOMIC DNA]</scope>
    <source>
        <strain evidence="8 9">Red259</strain>
    </source>
</reference>
<dbReference type="SUPFAM" id="SSF52172">
    <property type="entry name" value="CheY-like"/>
    <property type="match status" value="1"/>
</dbReference>
<evidence type="ECO:0000256" key="3">
    <source>
        <dbReference type="ARBA" id="ARBA00023015"/>
    </source>
</evidence>
<gene>
    <name evidence="8" type="ORF">JFN90_06620</name>
</gene>
<evidence type="ECO:0000256" key="4">
    <source>
        <dbReference type="ARBA" id="ARBA00023163"/>
    </source>
</evidence>
<keyword evidence="5" id="KW-0597">Phosphoprotein</keyword>
<keyword evidence="3" id="KW-0805">Transcription regulation</keyword>
<dbReference type="RefSeq" id="WP_199394329.1">
    <property type="nucleotide sequence ID" value="NZ_JAEMHK010000004.1"/>
</dbReference>
<dbReference type="InterPro" id="IPR002078">
    <property type="entry name" value="Sigma_54_int"/>
</dbReference>
<dbReference type="PROSITE" id="PS50110">
    <property type="entry name" value="RESPONSE_REGULATORY"/>
    <property type="match status" value="1"/>
</dbReference>
<feature type="modified residue" description="4-aspartylphosphate" evidence="5">
    <location>
        <position position="60"/>
    </location>
</feature>
<dbReference type="EMBL" id="JAEMHK010000004">
    <property type="protein sequence ID" value="MBJ6799810.1"/>
    <property type="molecule type" value="Genomic_DNA"/>
</dbReference>
<dbReference type="InterPro" id="IPR025662">
    <property type="entry name" value="Sigma_54_int_dom_ATP-bd_1"/>
</dbReference>
<evidence type="ECO:0000313" key="9">
    <source>
        <dbReference type="Proteomes" id="UP000641025"/>
    </source>
</evidence>
<dbReference type="Gene3D" id="3.40.50.300">
    <property type="entry name" value="P-loop containing nucleotide triphosphate hydrolases"/>
    <property type="match status" value="1"/>
</dbReference>
<keyword evidence="9" id="KW-1185">Reference proteome</keyword>
<accession>A0ABS0YPH0</accession>
<keyword evidence="1" id="KW-0547">Nucleotide-binding</keyword>
<dbReference type="SUPFAM" id="SSF52540">
    <property type="entry name" value="P-loop containing nucleoside triphosphate hydrolases"/>
    <property type="match status" value="1"/>
</dbReference>
<dbReference type="InterPro" id="IPR027417">
    <property type="entry name" value="P-loop_NTPase"/>
</dbReference>
<keyword evidence="2" id="KW-0067">ATP-binding</keyword>
<evidence type="ECO:0000259" key="7">
    <source>
        <dbReference type="PROSITE" id="PS50110"/>
    </source>
</evidence>
<evidence type="ECO:0000313" key="8">
    <source>
        <dbReference type="EMBL" id="MBJ6799810.1"/>
    </source>
</evidence>
<dbReference type="PANTHER" id="PTHR32071:SF13">
    <property type="entry name" value="RESPONSE REGULATOR HSFA"/>
    <property type="match status" value="1"/>
</dbReference>
<evidence type="ECO:0000256" key="2">
    <source>
        <dbReference type="ARBA" id="ARBA00022840"/>
    </source>
</evidence>
<dbReference type="PANTHER" id="PTHR32071">
    <property type="entry name" value="TRANSCRIPTIONAL REGULATORY PROTEIN"/>
    <property type="match status" value="1"/>
</dbReference>
<feature type="domain" description="Sigma-54 factor interaction" evidence="6">
    <location>
        <begin position="155"/>
        <end position="383"/>
    </location>
</feature>
<dbReference type="InterPro" id="IPR058031">
    <property type="entry name" value="AAA_lid_NorR"/>
</dbReference>
<protein>
    <submittedName>
        <fullName evidence="8">Sigma-54-dependent Fis family transcriptional regulator</fullName>
    </submittedName>
</protein>
<proteinExistence type="predicted"/>
<dbReference type="CDD" id="cd00009">
    <property type="entry name" value="AAA"/>
    <property type="match status" value="1"/>
</dbReference>
<dbReference type="InterPro" id="IPR011006">
    <property type="entry name" value="CheY-like_superfamily"/>
</dbReference>
<dbReference type="InterPro" id="IPR001789">
    <property type="entry name" value="Sig_transdc_resp-reg_receiver"/>
</dbReference>
<feature type="domain" description="Response regulatory" evidence="7">
    <location>
        <begin position="10"/>
        <end position="125"/>
    </location>
</feature>
<dbReference type="PROSITE" id="PS00675">
    <property type="entry name" value="SIGMA54_INTERACT_1"/>
    <property type="match status" value="1"/>
</dbReference>
<dbReference type="SMART" id="SM00448">
    <property type="entry name" value="REC"/>
    <property type="match status" value="1"/>
</dbReference>
<name>A0ABS0YPH0_9BACT</name>
<dbReference type="Pfam" id="PF02954">
    <property type="entry name" value="HTH_8"/>
    <property type="match status" value="1"/>
</dbReference>
<evidence type="ECO:0000256" key="1">
    <source>
        <dbReference type="ARBA" id="ARBA00022741"/>
    </source>
</evidence>
<dbReference type="InterPro" id="IPR003593">
    <property type="entry name" value="AAA+_ATPase"/>
</dbReference>
<keyword evidence="4" id="KW-0804">Transcription</keyword>
<dbReference type="Pfam" id="PF00158">
    <property type="entry name" value="Sigma54_activat"/>
    <property type="match status" value="1"/>
</dbReference>
<dbReference type="Pfam" id="PF00072">
    <property type="entry name" value="Response_reg"/>
    <property type="match status" value="1"/>
</dbReference>
<dbReference type="PROSITE" id="PS00688">
    <property type="entry name" value="SIGMA54_INTERACT_3"/>
    <property type="match status" value="1"/>
</dbReference>
<evidence type="ECO:0000259" key="6">
    <source>
        <dbReference type="PROSITE" id="PS50045"/>
    </source>
</evidence>
<dbReference type="PRINTS" id="PR01590">
    <property type="entry name" value="HTHFIS"/>
</dbReference>
<dbReference type="PROSITE" id="PS50045">
    <property type="entry name" value="SIGMA54_INTERACT_4"/>
    <property type="match status" value="1"/>
</dbReference>
<dbReference type="Gene3D" id="1.10.8.60">
    <property type="match status" value="1"/>
</dbReference>
<dbReference type="Pfam" id="PF25601">
    <property type="entry name" value="AAA_lid_14"/>
    <property type="match status" value="1"/>
</dbReference>
<sequence length="470" mass="51580">MDKALYPSFRILLVDDEPAWLDALALSLEWSGITNIVTCQDSREVMGIVESGDVELILLDLNMPNLGGEELLALIGERHPEIVTIVISGMNQVEGAVQCMKLGAYDYFVKTSEDERLVSGVVRAIRMLELKQENRQMSQCILHGELKHPEAFDAIITADSRMHAIFSYIEAVARSSEPLLITGESGVGKELFAQVAHRLSGCRGPLVAVNVAGLDDNAFSDTLFGHVRGAYTGADQARRGMIEEAADGTLFLDEIGDMSLPSQVKLLRLLQEGEYFPLGSDVPKRIRARVIVATHQDLTAKQAAGTFRRDLYYRFRTHQVHIPPLRERKGDLAPLLDHFLGEAARAFGKKKPTPPKELPQLLATHSFPGNVRELKAMVFDAVSTHRERVLSLESFYQALRATDGGTPPGLVGGPDQNPFACMERLPTFGSAIELLMDEALARSGGKQTIAARLLGMTPSGLNKRLKSLSK</sequence>
<comment type="caution">
    <text evidence="8">The sequence shown here is derived from an EMBL/GenBank/DDBJ whole genome shotgun (WGS) entry which is preliminary data.</text>
</comment>
<dbReference type="Gene3D" id="3.40.50.2300">
    <property type="match status" value="1"/>
</dbReference>
<dbReference type="InterPro" id="IPR025944">
    <property type="entry name" value="Sigma_54_int_dom_CS"/>
</dbReference>